<protein>
    <submittedName>
        <fullName evidence="3">Uncharacterized protein</fullName>
    </submittedName>
</protein>
<gene>
    <name evidence="3" type="ORF">ATK30_5542</name>
    <name evidence="2" type="ORF">H5411_17120</name>
</gene>
<dbReference type="AlphaFoldDB" id="A0A2N3WLE0"/>
<reference evidence="2 5" key="2">
    <citation type="submission" date="2020-08" db="EMBL/GenBank/DDBJ databases">
        <title>Amycolatopsis echigonensis JCM 21831.</title>
        <authorList>
            <person name="Tedsree N."/>
            <person name="Kuncharoen N."/>
            <person name="Likhitwitayawuid K."/>
            <person name="Tanasupawat S."/>
        </authorList>
    </citation>
    <scope>NUCLEOTIDE SEQUENCE [LARGE SCALE GENOMIC DNA]</scope>
    <source>
        <strain evidence="2 5">JCM 21831</strain>
    </source>
</reference>
<accession>A0A2N3WLE0</accession>
<name>A0A2N3WLE0_9PSEU</name>
<dbReference type="EMBL" id="JACJHR010000021">
    <property type="protein sequence ID" value="MBB2500844.1"/>
    <property type="molecule type" value="Genomic_DNA"/>
</dbReference>
<evidence type="ECO:0000256" key="1">
    <source>
        <dbReference type="SAM" id="Phobius"/>
    </source>
</evidence>
<evidence type="ECO:0000313" key="2">
    <source>
        <dbReference type="EMBL" id="MBB2500844.1"/>
    </source>
</evidence>
<organism evidence="3 4">
    <name type="scientific">Amycolatopsis echigonensis</name>
    <dbReference type="NCBI Taxonomy" id="2576905"/>
    <lineage>
        <taxon>Bacteria</taxon>
        <taxon>Bacillati</taxon>
        <taxon>Actinomycetota</taxon>
        <taxon>Actinomycetes</taxon>
        <taxon>Pseudonocardiales</taxon>
        <taxon>Pseudonocardiaceae</taxon>
        <taxon>Amycolatopsis</taxon>
    </lineage>
</organism>
<keyword evidence="4" id="KW-1185">Reference proteome</keyword>
<comment type="caution">
    <text evidence="3">The sequence shown here is derived from an EMBL/GenBank/DDBJ whole genome shotgun (WGS) entry which is preliminary data.</text>
</comment>
<evidence type="ECO:0000313" key="4">
    <source>
        <dbReference type="Proteomes" id="UP000233750"/>
    </source>
</evidence>
<evidence type="ECO:0000313" key="5">
    <source>
        <dbReference type="Proteomes" id="UP000550260"/>
    </source>
</evidence>
<keyword evidence="1" id="KW-0472">Membrane</keyword>
<sequence length="180" mass="19370">MTAAEERDQALRDILALEAQVDAGEIPPDAARRLRAEYEQAAADAINRLDEPAKPVSRRRRTREARTRTIAYLGTLVAAGIAAVVVLPAAVQQRPQNGFVTGNEVMQSSAPAAPLPSGTGAADTALWMQANLQLFAQNNPAAALRTLDQLRQRPGLPAQTRQDVDAMIATARRELAKEGR</sequence>
<dbReference type="Proteomes" id="UP000550260">
    <property type="component" value="Unassembled WGS sequence"/>
</dbReference>
<keyword evidence="1" id="KW-1133">Transmembrane helix</keyword>
<proteinExistence type="predicted"/>
<dbReference type="EMBL" id="PJMY01000003">
    <property type="protein sequence ID" value="PKV94662.1"/>
    <property type="molecule type" value="Genomic_DNA"/>
</dbReference>
<accession>A0A8E1VYP0</accession>
<feature type="transmembrane region" description="Helical" evidence="1">
    <location>
        <begin position="69"/>
        <end position="91"/>
    </location>
</feature>
<dbReference type="Proteomes" id="UP000233750">
    <property type="component" value="Unassembled WGS sequence"/>
</dbReference>
<dbReference type="RefSeq" id="WP_051165926.1">
    <property type="nucleotide sequence ID" value="NZ_JACJHR010000021.1"/>
</dbReference>
<evidence type="ECO:0000313" key="3">
    <source>
        <dbReference type="EMBL" id="PKV94662.1"/>
    </source>
</evidence>
<dbReference type="OrthoDB" id="3619320at2"/>
<reference evidence="3 4" key="1">
    <citation type="submission" date="2017-12" db="EMBL/GenBank/DDBJ databases">
        <title>Sequencing the genomes of 1000 Actinobacteria strains.</title>
        <authorList>
            <person name="Klenk H.-P."/>
        </authorList>
    </citation>
    <scope>NUCLEOTIDE SEQUENCE [LARGE SCALE GENOMIC DNA]</scope>
    <source>
        <strain evidence="3 4">DSM 45165</strain>
    </source>
</reference>
<keyword evidence="1" id="KW-0812">Transmembrane</keyword>